<feature type="compositionally biased region" description="Polar residues" evidence="1">
    <location>
        <begin position="135"/>
        <end position="151"/>
    </location>
</feature>
<organism evidence="2 3">
    <name type="scientific">Ambispora leptoticha</name>
    <dbReference type="NCBI Taxonomy" id="144679"/>
    <lineage>
        <taxon>Eukaryota</taxon>
        <taxon>Fungi</taxon>
        <taxon>Fungi incertae sedis</taxon>
        <taxon>Mucoromycota</taxon>
        <taxon>Glomeromycotina</taxon>
        <taxon>Glomeromycetes</taxon>
        <taxon>Archaeosporales</taxon>
        <taxon>Ambisporaceae</taxon>
        <taxon>Ambispora</taxon>
    </lineage>
</organism>
<comment type="caution">
    <text evidence="2">The sequence shown here is derived from an EMBL/GenBank/DDBJ whole genome shotgun (WGS) entry which is preliminary data.</text>
</comment>
<dbReference type="OrthoDB" id="2307726at2759"/>
<name>A0A9N9FAU6_9GLOM</name>
<feature type="region of interest" description="Disordered" evidence="1">
    <location>
        <begin position="132"/>
        <end position="162"/>
    </location>
</feature>
<dbReference type="EMBL" id="CAJVPS010001044">
    <property type="protein sequence ID" value="CAG8521783.1"/>
    <property type="molecule type" value="Genomic_DNA"/>
</dbReference>
<gene>
    <name evidence="2" type="ORF">ALEPTO_LOCUS4504</name>
</gene>
<dbReference type="AlphaFoldDB" id="A0A9N9FAU6"/>
<dbReference type="Proteomes" id="UP000789508">
    <property type="component" value="Unassembled WGS sequence"/>
</dbReference>
<accession>A0A9N9FAU6</accession>
<proteinExistence type="predicted"/>
<evidence type="ECO:0000313" key="2">
    <source>
        <dbReference type="EMBL" id="CAG8521783.1"/>
    </source>
</evidence>
<reference evidence="2" key="1">
    <citation type="submission" date="2021-06" db="EMBL/GenBank/DDBJ databases">
        <authorList>
            <person name="Kallberg Y."/>
            <person name="Tangrot J."/>
            <person name="Rosling A."/>
        </authorList>
    </citation>
    <scope>NUCLEOTIDE SEQUENCE</scope>
    <source>
        <strain evidence="2">FL130A</strain>
    </source>
</reference>
<keyword evidence="3" id="KW-1185">Reference proteome</keyword>
<evidence type="ECO:0000313" key="3">
    <source>
        <dbReference type="Proteomes" id="UP000789508"/>
    </source>
</evidence>
<evidence type="ECO:0000256" key="1">
    <source>
        <dbReference type="SAM" id="MobiDB-lite"/>
    </source>
</evidence>
<protein>
    <submittedName>
        <fullName evidence="2">13423_t:CDS:1</fullName>
    </submittedName>
</protein>
<sequence length="271" mass="30787">MRVRRPVHGRAVPIVNLLRNEDLPPYKKRICCGKPELSVLVAGTIEGLRHEELESWLQEATPLRFEHIWKKQANGWGHVHFSTHYDASRFFNEMKDKTFTGPYDHIIRFSGATYFKSKKTVDYIIGSKTHPLSPPSTVFPSDTSSASLSLQTDKDKSKPVKQSSLNKSQYALYDNNEGLVLVNILYHLILLQIDIADDDQTITITAENLVIEENGTEIVNNLSTRFEVNIDLPRMVHADHPVNVNIEHGIITVSGYSNLDLVQLISFPFDY</sequence>